<keyword evidence="2" id="KW-0378">Hydrolase</keyword>
<dbReference type="EMBL" id="FWXV01000004">
    <property type="protein sequence ID" value="SMD13810.1"/>
    <property type="molecule type" value="Genomic_DNA"/>
</dbReference>
<reference evidence="2 3" key="1">
    <citation type="submission" date="2017-04" db="EMBL/GenBank/DDBJ databases">
        <authorList>
            <person name="Afonso C.L."/>
            <person name="Miller P.J."/>
            <person name="Scott M.A."/>
            <person name="Spackman E."/>
            <person name="Goraichik I."/>
            <person name="Dimitrov K.M."/>
            <person name="Suarez D.L."/>
            <person name="Swayne D.E."/>
        </authorList>
    </citation>
    <scope>NUCLEOTIDE SEQUENCE [LARGE SCALE GENOMIC DNA]</scope>
    <source>
        <strain evidence="2 3">DSM 43828</strain>
    </source>
</reference>
<proteinExistence type="predicted"/>
<organism evidence="2 3">
    <name type="scientific">Kibdelosporangium aridum</name>
    <dbReference type="NCBI Taxonomy" id="2030"/>
    <lineage>
        <taxon>Bacteria</taxon>
        <taxon>Bacillati</taxon>
        <taxon>Actinomycetota</taxon>
        <taxon>Actinomycetes</taxon>
        <taxon>Pseudonocardiales</taxon>
        <taxon>Pseudonocardiaceae</taxon>
        <taxon>Kibdelosporangium</taxon>
    </lineage>
</organism>
<accession>A0A1Y5XTM4</accession>
<protein>
    <submittedName>
        <fullName evidence="2">Alpha/beta hydrolase family protein</fullName>
    </submittedName>
</protein>
<dbReference type="GO" id="GO:0016787">
    <property type="term" value="F:hydrolase activity"/>
    <property type="evidence" value="ECO:0007669"/>
    <property type="project" value="UniProtKB-KW"/>
</dbReference>
<dbReference type="OrthoDB" id="63519at2"/>
<evidence type="ECO:0000259" key="1">
    <source>
        <dbReference type="Pfam" id="PF12697"/>
    </source>
</evidence>
<evidence type="ECO:0000313" key="3">
    <source>
        <dbReference type="Proteomes" id="UP000192674"/>
    </source>
</evidence>
<sequence length="208" mass="22896">MRDLLLLHGAGDSPAAWDEFIPLMPDFRCVAPDLTGLTTWEAMLDHLESLDLDNPAIVGHSLGGALGIKWAHRHPECPGVVNLDWHGHPSTYPGLTDAEVGSWKAKLKEVFDEMAKQMPPEHAALRALIDNDSVHDLYDGLTARHLAVVANQLTAAQEPFADYYNAMREGIIADLSGHQVVRFEGSHAMQRQHPQQLASLSARFLLEG</sequence>
<dbReference type="Pfam" id="PF12697">
    <property type="entry name" value="Abhydrolase_6"/>
    <property type="match status" value="1"/>
</dbReference>
<dbReference type="InterPro" id="IPR029058">
    <property type="entry name" value="AB_hydrolase_fold"/>
</dbReference>
<gene>
    <name evidence="2" type="ORF">SAMN05661093_04920</name>
</gene>
<dbReference type="SUPFAM" id="SSF53474">
    <property type="entry name" value="alpha/beta-Hydrolases"/>
    <property type="match status" value="1"/>
</dbReference>
<dbReference type="Proteomes" id="UP000192674">
    <property type="component" value="Unassembled WGS sequence"/>
</dbReference>
<dbReference type="RefSeq" id="WP_084429324.1">
    <property type="nucleotide sequence ID" value="NZ_FWXV01000004.1"/>
</dbReference>
<dbReference type="AlphaFoldDB" id="A0A1Y5XTM4"/>
<dbReference type="InterPro" id="IPR000073">
    <property type="entry name" value="AB_hydrolase_1"/>
</dbReference>
<evidence type="ECO:0000313" key="2">
    <source>
        <dbReference type="EMBL" id="SMD13810.1"/>
    </source>
</evidence>
<dbReference type="Gene3D" id="3.40.50.1820">
    <property type="entry name" value="alpha/beta hydrolase"/>
    <property type="match status" value="1"/>
</dbReference>
<feature type="domain" description="AB hydrolase-1" evidence="1">
    <location>
        <begin position="4"/>
        <end position="199"/>
    </location>
</feature>
<keyword evidence="3" id="KW-1185">Reference proteome</keyword>
<name>A0A1Y5XTM4_KIBAR</name>